<feature type="region of interest" description="Disordered" evidence="1">
    <location>
        <begin position="87"/>
        <end position="110"/>
    </location>
</feature>
<dbReference type="EMBL" id="WNWQ01000757">
    <property type="protein sequence ID" value="KAE9964012.1"/>
    <property type="molecule type" value="Genomic_DNA"/>
</dbReference>
<evidence type="ECO:0000313" key="3">
    <source>
        <dbReference type="Proteomes" id="UP000433883"/>
    </source>
</evidence>
<organism evidence="2 3">
    <name type="scientific">Venturia inaequalis</name>
    <name type="common">Apple scab fungus</name>
    <dbReference type="NCBI Taxonomy" id="5025"/>
    <lineage>
        <taxon>Eukaryota</taxon>
        <taxon>Fungi</taxon>
        <taxon>Dikarya</taxon>
        <taxon>Ascomycota</taxon>
        <taxon>Pezizomycotina</taxon>
        <taxon>Dothideomycetes</taxon>
        <taxon>Pleosporomycetidae</taxon>
        <taxon>Venturiales</taxon>
        <taxon>Venturiaceae</taxon>
        <taxon>Venturia</taxon>
    </lineage>
</organism>
<evidence type="ECO:0000256" key="1">
    <source>
        <dbReference type="SAM" id="MobiDB-lite"/>
    </source>
</evidence>
<protein>
    <submittedName>
        <fullName evidence="2">Uncharacterized protein</fullName>
    </submittedName>
</protein>
<reference evidence="2 3" key="1">
    <citation type="submission" date="2019-11" db="EMBL/GenBank/DDBJ databases">
        <title>Venturia inaequalis Genome Resource.</title>
        <authorList>
            <person name="Lichtner F.J."/>
        </authorList>
    </citation>
    <scope>NUCLEOTIDE SEQUENCE [LARGE SCALE GENOMIC DNA]</scope>
    <source>
        <strain evidence="2">Bline_iso_100314</strain>
    </source>
</reference>
<evidence type="ECO:0000313" key="2">
    <source>
        <dbReference type="EMBL" id="KAE9964012.1"/>
    </source>
</evidence>
<sequence>MFASPGRQIREARPICPNRLNCQFFGKDSTIFNLGVDETALAAEFTEKKANLPKKGVSIALLTSQASTARRQMKGLEKPGVNLKEKINKAEEQLSDSTAQSTDLRAEVET</sequence>
<proteinExistence type="predicted"/>
<dbReference type="AlphaFoldDB" id="A0A8H3U6E6"/>
<comment type="caution">
    <text evidence="2">The sequence shown here is derived from an EMBL/GenBank/DDBJ whole genome shotgun (WGS) entry which is preliminary data.</text>
</comment>
<accession>A0A8H3U6E6</accession>
<dbReference type="Proteomes" id="UP000433883">
    <property type="component" value="Unassembled WGS sequence"/>
</dbReference>
<gene>
    <name evidence="2" type="ORF">BLS_008735</name>
</gene>
<name>A0A8H3U6E6_VENIN</name>